<name>K9VWW3_9CYAN</name>
<dbReference type="KEGG" id="cep:Cri9333_1591"/>
<organism evidence="1 2">
    <name type="scientific">Crinalium epipsammum PCC 9333</name>
    <dbReference type="NCBI Taxonomy" id="1173022"/>
    <lineage>
        <taxon>Bacteria</taxon>
        <taxon>Bacillati</taxon>
        <taxon>Cyanobacteriota</taxon>
        <taxon>Cyanophyceae</taxon>
        <taxon>Gomontiellales</taxon>
        <taxon>Gomontiellaceae</taxon>
        <taxon>Crinalium</taxon>
    </lineage>
</organism>
<dbReference type="Proteomes" id="UP000010472">
    <property type="component" value="Chromosome"/>
</dbReference>
<dbReference type="RefSeq" id="WP_015202602.1">
    <property type="nucleotide sequence ID" value="NC_019753.1"/>
</dbReference>
<keyword evidence="2" id="KW-1185">Reference proteome</keyword>
<dbReference type="SUPFAM" id="SSF51161">
    <property type="entry name" value="Trimeric LpxA-like enzymes"/>
    <property type="match status" value="1"/>
</dbReference>
<dbReference type="GO" id="GO:0043886">
    <property type="term" value="F:structural constituent of carboxysome shell"/>
    <property type="evidence" value="ECO:0007669"/>
    <property type="project" value="UniProtKB-ARBA"/>
</dbReference>
<dbReference type="HOGENOM" id="CLU_069354_0_0_3"/>
<sequence>MHLPLLQPISNNDIYITGDVSIDASAAIAPGVIIQADPDSKVIIGAGVCIGMGTILHAHKGTLEVEAGATIGAGVLVVGNVKIATHACIGSLTTIWNETVAPNQFVVAGSLIGDTGRQIADSTEVVAENESATNVATEAQEELASVNTKDATSLTVPENQNVDAAAQNPSESPHINGAVPIYGQASLNRLLHTLFPHNKSLNSLPENSSE</sequence>
<evidence type="ECO:0000313" key="2">
    <source>
        <dbReference type="Proteomes" id="UP000010472"/>
    </source>
</evidence>
<dbReference type="PATRIC" id="fig|1173022.3.peg.1718"/>
<reference evidence="1 2" key="1">
    <citation type="submission" date="2012-06" db="EMBL/GenBank/DDBJ databases">
        <title>Finished chromosome of genome of Crinalium epipsammum PCC 9333.</title>
        <authorList>
            <consortium name="US DOE Joint Genome Institute"/>
            <person name="Gugger M."/>
            <person name="Coursin T."/>
            <person name="Rippka R."/>
            <person name="Tandeau De Marsac N."/>
            <person name="Huntemann M."/>
            <person name="Wei C.-L."/>
            <person name="Han J."/>
            <person name="Detter J.C."/>
            <person name="Han C."/>
            <person name="Tapia R."/>
            <person name="Davenport K."/>
            <person name="Daligault H."/>
            <person name="Erkkila T."/>
            <person name="Gu W."/>
            <person name="Munk A.C.C."/>
            <person name="Teshima H."/>
            <person name="Xu Y."/>
            <person name="Chain P."/>
            <person name="Chen A."/>
            <person name="Krypides N."/>
            <person name="Mavromatis K."/>
            <person name="Markowitz V."/>
            <person name="Szeto E."/>
            <person name="Ivanova N."/>
            <person name="Mikhailova N."/>
            <person name="Ovchinnikova G."/>
            <person name="Pagani I."/>
            <person name="Pati A."/>
            <person name="Goodwin L."/>
            <person name="Peters L."/>
            <person name="Pitluck S."/>
            <person name="Woyke T."/>
            <person name="Kerfeld C."/>
        </authorList>
    </citation>
    <scope>NUCLEOTIDE SEQUENCE [LARGE SCALE GENOMIC DNA]</scope>
    <source>
        <strain evidence="1 2">PCC 9333</strain>
    </source>
</reference>
<evidence type="ECO:0000313" key="1">
    <source>
        <dbReference type="EMBL" id="AFZ12481.1"/>
    </source>
</evidence>
<accession>K9VWW3</accession>
<protein>
    <submittedName>
        <fullName evidence="1">Hexapeptide repeat-containing transferase</fullName>
    </submittedName>
</protein>
<gene>
    <name evidence="1" type="ORF">Cri9333_1591</name>
</gene>
<dbReference type="eggNOG" id="COG0663">
    <property type="taxonomic scope" value="Bacteria"/>
</dbReference>
<dbReference type="InterPro" id="IPR011004">
    <property type="entry name" value="Trimer_LpxA-like_sf"/>
</dbReference>
<dbReference type="Gene3D" id="2.160.10.10">
    <property type="entry name" value="Hexapeptide repeat proteins"/>
    <property type="match status" value="1"/>
</dbReference>
<dbReference type="GO" id="GO:0016740">
    <property type="term" value="F:transferase activity"/>
    <property type="evidence" value="ECO:0007669"/>
    <property type="project" value="UniProtKB-KW"/>
</dbReference>
<proteinExistence type="predicted"/>
<dbReference type="STRING" id="1173022.Cri9333_1591"/>
<dbReference type="GO" id="GO:0031470">
    <property type="term" value="C:carboxysome"/>
    <property type="evidence" value="ECO:0007669"/>
    <property type="project" value="UniProtKB-ARBA"/>
</dbReference>
<dbReference type="AlphaFoldDB" id="K9VWW3"/>
<keyword evidence="1" id="KW-0808">Transferase</keyword>
<dbReference type="EMBL" id="CP003620">
    <property type="protein sequence ID" value="AFZ12481.1"/>
    <property type="molecule type" value="Genomic_DNA"/>
</dbReference>
<dbReference type="OrthoDB" id="481965at2"/>